<dbReference type="Proteomes" id="UP000741282">
    <property type="component" value="Unassembled WGS sequence"/>
</dbReference>
<dbReference type="EMBL" id="JAGQLN010000007">
    <property type="protein sequence ID" value="MCA9376785.1"/>
    <property type="molecule type" value="Genomic_DNA"/>
</dbReference>
<keyword evidence="6" id="KW-0963">Cytoplasm</keyword>
<dbReference type="InterPro" id="IPR023397">
    <property type="entry name" value="SAM-dep_MeTrfase_MraW_recog"/>
</dbReference>
<evidence type="ECO:0000313" key="8">
    <source>
        <dbReference type="Proteomes" id="UP000741282"/>
    </source>
</evidence>
<dbReference type="GO" id="GO:0070475">
    <property type="term" value="P:rRNA base methylation"/>
    <property type="evidence" value="ECO:0007669"/>
    <property type="project" value="UniProtKB-UniRule"/>
</dbReference>
<feature type="binding site" evidence="6">
    <location>
        <position position="54"/>
    </location>
    <ligand>
        <name>S-adenosyl-L-methionine</name>
        <dbReference type="ChEBI" id="CHEBI:59789"/>
    </ligand>
</feature>
<accession>A0A955I175</accession>
<dbReference type="EC" id="2.1.1.199" evidence="6"/>
<dbReference type="GO" id="GO:0071424">
    <property type="term" value="F:rRNA (cytosine-N4-)-methyltransferase activity"/>
    <property type="evidence" value="ECO:0007669"/>
    <property type="project" value="UniProtKB-UniRule"/>
</dbReference>
<dbReference type="InterPro" id="IPR029063">
    <property type="entry name" value="SAM-dependent_MTases_sf"/>
</dbReference>
<keyword evidence="2 6" id="KW-0698">rRNA processing</keyword>
<protein>
    <recommendedName>
        <fullName evidence="6">Ribosomal RNA small subunit methyltransferase H</fullName>
        <ecNumber evidence="6">2.1.1.199</ecNumber>
    </recommendedName>
    <alternativeName>
        <fullName evidence="6">16S rRNA m(4)C1402 methyltransferase</fullName>
    </alternativeName>
    <alternativeName>
        <fullName evidence="6">rRNA (cytosine-N(4)-)-methyltransferase RsmH</fullName>
    </alternativeName>
</protein>
<evidence type="ECO:0000256" key="5">
    <source>
        <dbReference type="ARBA" id="ARBA00022691"/>
    </source>
</evidence>
<dbReference type="Gene3D" id="3.40.50.150">
    <property type="entry name" value="Vaccinia Virus protein VP39"/>
    <property type="match status" value="1"/>
</dbReference>
<dbReference type="Pfam" id="PF01795">
    <property type="entry name" value="Methyltransf_5"/>
    <property type="match status" value="1"/>
</dbReference>
<keyword evidence="5 6" id="KW-0949">S-adenosyl-L-methionine</keyword>
<dbReference type="AlphaFoldDB" id="A0A955I175"/>
<sequence>MSENYHIPVLLSESIEFLITDIDGVYVDCTLGEGGHSKAILEKLSPNGRLISLDQDPEAIEFVNRHINIPKDPRWKIVNKNFEKISEEVADGSATGILMDIGFSSRQIDIPGRGFSFHNGSDPLDMRMSDKTGVTASDLLNALDKKQLARLFFMYGEERRSNRIAEEIKRSIPINTVEELNQAVNRALPAATAKEAIRRVYQALRIAVNDELHVLEDSIGPAFSCLRSNGRLVIITFHSLEDRIVKRSFRSLVQSGKGILLTKKPMTPSDRELETNPRSHSAKMRVIEKI</sequence>
<feature type="binding site" evidence="6">
    <location>
        <position position="82"/>
    </location>
    <ligand>
        <name>S-adenosyl-L-methionine</name>
        <dbReference type="ChEBI" id="CHEBI:59789"/>
    </ligand>
</feature>
<feature type="binding site" evidence="6">
    <location>
        <begin position="34"/>
        <end position="36"/>
    </location>
    <ligand>
        <name>S-adenosyl-L-methionine</name>
        <dbReference type="ChEBI" id="CHEBI:59789"/>
    </ligand>
</feature>
<dbReference type="Gene3D" id="1.10.150.170">
    <property type="entry name" value="Putative methyltransferase TM0872, insert domain"/>
    <property type="match status" value="1"/>
</dbReference>
<dbReference type="InterPro" id="IPR002903">
    <property type="entry name" value="RsmH"/>
</dbReference>
<evidence type="ECO:0000256" key="3">
    <source>
        <dbReference type="ARBA" id="ARBA00022603"/>
    </source>
</evidence>
<comment type="subcellular location">
    <subcellularLocation>
        <location evidence="6">Cytoplasm</location>
    </subcellularLocation>
</comment>
<comment type="catalytic activity">
    <reaction evidence="6">
        <text>cytidine(1402) in 16S rRNA + S-adenosyl-L-methionine = N(4)-methylcytidine(1402) in 16S rRNA + S-adenosyl-L-homocysteine + H(+)</text>
        <dbReference type="Rhea" id="RHEA:42928"/>
        <dbReference type="Rhea" id="RHEA-COMP:10286"/>
        <dbReference type="Rhea" id="RHEA-COMP:10287"/>
        <dbReference type="ChEBI" id="CHEBI:15378"/>
        <dbReference type="ChEBI" id="CHEBI:57856"/>
        <dbReference type="ChEBI" id="CHEBI:59789"/>
        <dbReference type="ChEBI" id="CHEBI:74506"/>
        <dbReference type="ChEBI" id="CHEBI:82748"/>
        <dbReference type="EC" id="2.1.1.199"/>
    </reaction>
</comment>
<evidence type="ECO:0000256" key="1">
    <source>
        <dbReference type="ARBA" id="ARBA00010396"/>
    </source>
</evidence>
<evidence type="ECO:0000256" key="2">
    <source>
        <dbReference type="ARBA" id="ARBA00022552"/>
    </source>
</evidence>
<proteinExistence type="inferred from homology"/>
<comment type="caution">
    <text evidence="7">The sequence shown here is derived from an EMBL/GenBank/DDBJ whole genome shotgun (WGS) entry which is preliminary data.</text>
</comment>
<dbReference type="PIRSF" id="PIRSF004486">
    <property type="entry name" value="MraW"/>
    <property type="match status" value="1"/>
</dbReference>
<evidence type="ECO:0000256" key="4">
    <source>
        <dbReference type="ARBA" id="ARBA00022679"/>
    </source>
</evidence>
<feature type="binding site" evidence="6">
    <location>
        <position position="107"/>
    </location>
    <ligand>
        <name>S-adenosyl-L-methionine</name>
        <dbReference type="ChEBI" id="CHEBI:59789"/>
    </ligand>
</feature>
<dbReference type="PANTHER" id="PTHR11265:SF0">
    <property type="entry name" value="12S RRNA N4-METHYLCYTIDINE METHYLTRANSFERASE"/>
    <property type="match status" value="1"/>
</dbReference>
<evidence type="ECO:0000313" key="7">
    <source>
        <dbReference type="EMBL" id="MCA9376785.1"/>
    </source>
</evidence>
<reference evidence="7" key="2">
    <citation type="journal article" date="2021" name="Microbiome">
        <title>Successional dynamics and alternative stable states in a saline activated sludge microbial community over 9 years.</title>
        <authorList>
            <person name="Wang Y."/>
            <person name="Ye J."/>
            <person name="Ju F."/>
            <person name="Liu L."/>
            <person name="Boyd J.A."/>
            <person name="Deng Y."/>
            <person name="Parks D.H."/>
            <person name="Jiang X."/>
            <person name="Yin X."/>
            <person name="Woodcroft B.J."/>
            <person name="Tyson G.W."/>
            <person name="Hugenholtz P."/>
            <person name="Polz M.F."/>
            <person name="Zhang T."/>
        </authorList>
    </citation>
    <scope>NUCLEOTIDE SEQUENCE</scope>
    <source>
        <strain evidence="7">HKST-UBA17</strain>
    </source>
</reference>
<dbReference type="PANTHER" id="PTHR11265">
    <property type="entry name" value="S-ADENOSYL-METHYLTRANSFERASE MRAW"/>
    <property type="match status" value="1"/>
</dbReference>
<dbReference type="SUPFAM" id="SSF53335">
    <property type="entry name" value="S-adenosyl-L-methionine-dependent methyltransferases"/>
    <property type="match status" value="1"/>
</dbReference>
<dbReference type="NCBIfam" id="TIGR00006">
    <property type="entry name" value="16S rRNA (cytosine(1402)-N(4))-methyltransferase RsmH"/>
    <property type="match status" value="1"/>
</dbReference>
<comment type="function">
    <text evidence="6">Specifically methylates the N4 position of cytidine in position 1402 (C1402) of 16S rRNA.</text>
</comment>
<evidence type="ECO:0000256" key="6">
    <source>
        <dbReference type="HAMAP-Rule" id="MF_01007"/>
    </source>
</evidence>
<dbReference type="GO" id="GO:0005737">
    <property type="term" value="C:cytoplasm"/>
    <property type="evidence" value="ECO:0007669"/>
    <property type="project" value="UniProtKB-SubCell"/>
</dbReference>
<dbReference type="HAMAP" id="MF_01007">
    <property type="entry name" value="16SrRNA_methyltr_H"/>
    <property type="match status" value="1"/>
</dbReference>
<keyword evidence="3 6" id="KW-0489">Methyltransferase</keyword>
<comment type="similarity">
    <text evidence="1 6">Belongs to the methyltransferase superfamily. RsmH family.</text>
</comment>
<dbReference type="SUPFAM" id="SSF81799">
    <property type="entry name" value="Putative methyltransferase TM0872, insert domain"/>
    <property type="match status" value="1"/>
</dbReference>
<keyword evidence="4 6" id="KW-0808">Transferase</keyword>
<organism evidence="7 8">
    <name type="scientific">Candidatus Dojkabacteria bacterium</name>
    <dbReference type="NCBI Taxonomy" id="2099670"/>
    <lineage>
        <taxon>Bacteria</taxon>
        <taxon>Candidatus Dojkabacteria</taxon>
    </lineage>
</organism>
<gene>
    <name evidence="6 7" type="primary">rsmH</name>
    <name evidence="7" type="ORF">KC685_02600</name>
</gene>
<feature type="binding site" evidence="6">
    <location>
        <position position="100"/>
    </location>
    <ligand>
        <name>S-adenosyl-L-methionine</name>
        <dbReference type="ChEBI" id="CHEBI:59789"/>
    </ligand>
</feature>
<reference evidence="7" key="1">
    <citation type="submission" date="2020-04" db="EMBL/GenBank/DDBJ databases">
        <authorList>
            <person name="Zhang T."/>
        </authorList>
    </citation>
    <scope>NUCLEOTIDE SEQUENCE</scope>
    <source>
        <strain evidence="7">HKST-UBA17</strain>
    </source>
</reference>
<name>A0A955I175_9BACT</name>